<dbReference type="AlphaFoldDB" id="A0A8C5X913"/>
<accession>A0A8C5X913</accession>
<dbReference type="Ensembl" id="ENSMCST00000019986.1">
    <property type="protein sequence ID" value="ENSMCSP00000019495.1"/>
    <property type="gene ID" value="ENSMCSG00000013688.1"/>
</dbReference>
<proteinExistence type="predicted"/>
<name>A0A8C5X913_9PASS</name>
<dbReference type="Proteomes" id="UP000694560">
    <property type="component" value="Unplaced"/>
</dbReference>
<reference evidence="1" key="2">
    <citation type="submission" date="2025-09" db="UniProtKB">
        <authorList>
            <consortium name="Ensembl"/>
        </authorList>
    </citation>
    <scope>IDENTIFICATION</scope>
</reference>
<organism evidence="1 2">
    <name type="scientific">Malurus cyaneus samueli</name>
    <dbReference type="NCBI Taxonomy" id="2593467"/>
    <lineage>
        <taxon>Eukaryota</taxon>
        <taxon>Metazoa</taxon>
        <taxon>Chordata</taxon>
        <taxon>Craniata</taxon>
        <taxon>Vertebrata</taxon>
        <taxon>Euteleostomi</taxon>
        <taxon>Archelosauria</taxon>
        <taxon>Archosauria</taxon>
        <taxon>Dinosauria</taxon>
        <taxon>Saurischia</taxon>
        <taxon>Theropoda</taxon>
        <taxon>Coelurosauria</taxon>
        <taxon>Aves</taxon>
        <taxon>Neognathae</taxon>
        <taxon>Neoaves</taxon>
        <taxon>Telluraves</taxon>
        <taxon>Australaves</taxon>
        <taxon>Passeriformes</taxon>
        <taxon>Meliphagoidea</taxon>
        <taxon>Maluridae</taxon>
        <taxon>Malurus</taxon>
    </lineage>
</organism>
<sequence length="50" mass="5914">MHILGEETMEQKEENTVATRDTCWSSCRNCLDSWHCYSCHDYWYSCVCGT</sequence>
<evidence type="ECO:0000313" key="2">
    <source>
        <dbReference type="Proteomes" id="UP000694560"/>
    </source>
</evidence>
<protein>
    <submittedName>
        <fullName evidence="1">Uncharacterized protein</fullName>
    </submittedName>
</protein>
<reference evidence="1" key="1">
    <citation type="submission" date="2025-08" db="UniProtKB">
        <authorList>
            <consortium name="Ensembl"/>
        </authorList>
    </citation>
    <scope>IDENTIFICATION</scope>
</reference>
<evidence type="ECO:0000313" key="1">
    <source>
        <dbReference type="Ensembl" id="ENSMCSP00000019495.1"/>
    </source>
</evidence>
<keyword evidence="2" id="KW-1185">Reference proteome</keyword>